<dbReference type="InterPro" id="IPR021146">
    <property type="entry name" value="Phage_gp6-like_head-tail"/>
</dbReference>
<dbReference type="Pfam" id="PF05135">
    <property type="entry name" value="Phage_connect_1"/>
    <property type="match status" value="1"/>
</dbReference>
<dbReference type="Proteomes" id="UP000321085">
    <property type="component" value="Unassembled WGS sequence"/>
</dbReference>
<dbReference type="InterPro" id="IPR011738">
    <property type="entry name" value="Phage_CHP"/>
</dbReference>
<dbReference type="EMBL" id="BJYU01000109">
    <property type="protein sequence ID" value="GEO17521.1"/>
    <property type="molecule type" value="Genomic_DNA"/>
</dbReference>
<reference evidence="1 2" key="1">
    <citation type="submission" date="2019-07" db="EMBL/GenBank/DDBJ databases">
        <title>Whole genome shotgun sequence of Microvirga aerophila NBRC 106136.</title>
        <authorList>
            <person name="Hosoyama A."/>
            <person name="Uohara A."/>
            <person name="Ohji S."/>
            <person name="Ichikawa N."/>
        </authorList>
    </citation>
    <scope>NUCLEOTIDE SEQUENCE [LARGE SCALE GENOMIC DNA]</scope>
    <source>
        <strain evidence="1 2">NBRC 106136</strain>
    </source>
</reference>
<proteinExistence type="predicted"/>
<dbReference type="RefSeq" id="WP_114188861.1">
    <property type="nucleotide sequence ID" value="NZ_BJYU01000109.1"/>
</dbReference>
<keyword evidence="2" id="KW-1185">Reference proteome</keyword>
<dbReference type="OrthoDB" id="7597216at2"/>
<dbReference type="NCBIfam" id="TIGR01560">
    <property type="entry name" value="put_DNA_pack"/>
    <property type="match status" value="1"/>
</dbReference>
<accession>A0A512BZY3</accession>
<dbReference type="NCBIfam" id="TIGR02215">
    <property type="entry name" value="phage_chp_gp8"/>
    <property type="match status" value="1"/>
</dbReference>
<evidence type="ECO:0000313" key="2">
    <source>
        <dbReference type="Proteomes" id="UP000321085"/>
    </source>
</evidence>
<evidence type="ECO:0008006" key="3">
    <source>
        <dbReference type="Google" id="ProtNLM"/>
    </source>
</evidence>
<name>A0A512BZY3_9HYPH</name>
<organism evidence="1 2">
    <name type="scientific">Microvirga aerophila</name>
    <dbReference type="NCBI Taxonomy" id="670291"/>
    <lineage>
        <taxon>Bacteria</taxon>
        <taxon>Pseudomonadati</taxon>
        <taxon>Pseudomonadota</taxon>
        <taxon>Alphaproteobacteria</taxon>
        <taxon>Hyphomicrobiales</taxon>
        <taxon>Methylobacteriaceae</taxon>
        <taxon>Microvirga</taxon>
    </lineage>
</organism>
<sequence>MYPILIDGPAVEPVTLAEMKTYLRVDDDQEDELVAGLIKAARLMVEAASRRILVEQRWRVILDRWTEGGAVMLPLSPLMGLESIRVVGQDGTATEIAPNAIETDPMSDPPRIVVSPAPEPGRPRGGITIDLRAGFGATPDTVPATLRLAVKILVARWFENRGDVTGEQTLPPEALALIAPFRRTRI</sequence>
<protein>
    <recommendedName>
        <fullName evidence="3">PhiE125 gp8 family phage protein</fullName>
    </recommendedName>
</protein>
<dbReference type="Gene3D" id="1.10.3230.30">
    <property type="entry name" value="Phage gp6-like head-tail connector protein"/>
    <property type="match status" value="1"/>
</dbReference>
<comment type="caution">
    <text evidence="1">The sequence shown here is derived from an EMBL/GenBank/DDBJ whole genome shotgun (WGS) entry which is preliminary data.</text>
</comment>
<gene>
    <name evidence="1" type="ORF">MAE02_52170</name>
</gene>
<dbReference type="InterPro" id="IPR006450">
    <property type="entry name" value="Phage_HK97_gp6-like"/>
</dbReference>
<evidence type="ECO:0000313" key="1">
    <source>
        <dbReference type="EMBL" id="GEO17521.1"/>
    </source>
</evidence>
<dbReference type="AlphaFoldDB" id="A0A512BZY3"/>
<dbReference type="CDD" id="cd08054">
    <property type="entry name" value="gp6"/>
    <property type="match status" value="1"/>
</dbReference>